<evidence type="ECO:0000256" key="1">
    <source>
        <dbReference type="SAM" id="Coils"/>
    </source>
</evidence>
<dbReference type="VEuPathDB" id="PiroplasmaDB:BEWA_003030"/>
<sequence>MLLKSEGFWEKEKSSCLFNRSGLDSEGGLYMMYRRARDILWLSKLSLKDTPKDAGADPLDLLAQAFENLEIEALPRGPHEVPPETLRIFELDAERTFKDEENKATLRNTLSLIYSYIGDYHQGEGFVIAFLLIYLMPSELVTVIKALNTNFLRGYFSSAPKNYVRDARVLMRFLRDKNPELHSHLEPLIVPEAFVSKWFIGLNIHVLIFPCVIDYIRYILKKGDVYLFQYGIAFFTTFQKELMKTRDISYILQVLRLEDFEGEKCTDACFEIIKNSLHVDLDVEALEKYRSEVEKEMEEEEQRKKANEALLDYDDDEIVFSDEE</sequence>
<dbReference type="GeneID" id="15806338"/>
<accession>L0AZC4</accession>
<dbReference type="SUPFAM" id="SSF47923">
    <property type="entry name" value="Ypt/Rab-GAP domain of gyp1p"/>
    <property type="match status" value="2"/>
</dbReference>
<dbReference type="OrthoDB" id="361962at2759"/>
<dbReference type="GO" id="GO:0005096">
    <property type="term" value="F:GTPase activator activity"/>
    <property type="evidence" value="ECO:0007669"/>
    <property type="project" value="TreeGrafter"/>
</dbReference>
<evidence type="ECO:0000313" key="4">
    <source>
        <dbReference type="Proteomes" id="UP000031512"/>
    </source>
</evidence>
<dbReference type="eggNOG" id="KOG2058">
    <property type="taxonomic scope" value="Eukaryota"/>
</dbReference>
<feature type="domain" description="Rab-GAP TBC" evidence="2">
    <location>
        <begin position="83"/>
        <end position="243"/>
    </location>
</feature>
<dbReference type="AlphaFoldDB" id="L0AZC4"/>
<dbReference type="STRING" id="1537102.L0AZC4"/>
<dbReference type="EMBL" id="CP001670">
    <property type="protein sequence ID" value="AFZ80895.1"/>
    <property type="molecule type" value="Genomic_DNA"/>
</dbReference>
<protein>
    <recommendedName>
        <fullName evidence="2">Rab-GAP TBC domain-containing protein</fullName>
    </recommendedName>
</protein>
<evidence type="ECO:0000259" key="2">
    <source>
        <dbReference type="Pfam" id="PF00566"/>
    </source>
</evidence>
<organism evidence="3 4">
    <name type="scientific">Theileria equi strain WA</name>
    <dbReference type="NCBI Taxonomy" id="1537102"/>
    <lineage>
        <taxon>Eukaryota</taxon>
        <taxon>Sar</taxon>
        <taxon>Alveolata</taxon>
        <taxon>Apicomplexa</taxon>
        <taxon>Aconoidasida</taxon>
        <taxon>Piroplasmida</taxon>
        <taxon>Theileriidae</taxon>
        <taxon>Theileria</taxon>
    </lineage>
</organism>
<dbReference type="InterPro" id="IPR035969">
    <property type="entry name" value="Rab-GAP_TBC_sf"/>
</dbReference>
<dbReference type="KEGG" id="beq:BEWA_003030"/>
<keyword evidence="4" id="KW-1185">Reference proteome</keyword>
<dbReference type="PANTHER" id="PTHR47219:SF20">
    <property type="entry name" value="TBC1 DOMAIN FAMILY MEMBER 2B"/>
    <property type="match status" value="1"/>
</dbReference>
<keyword evidence="1" id="KW-0175">Coiled coil</keyword>
<dbReference type="InterPro" id="IPR050302">
    <property type="entry name" value="Rab_GAP_TBC_domain"/>
</dbReference>
<gene>
    <name evidence="3" type="ORF">BEWA_003030</name>
</gene>
<proteinExistence type="predicted"/>
<dbReference type="GO" id="GO:0031267">
    <property type="term" value="F:small GTPase binding"/>
    <property type="evidence" value="ECO:0007669"/>
    <property type="project" value="TreeGrafter"/>
</dbReference>
<dbReference type="InterPro" id="IPR000195">
    <property type="entry name" value="Rab-GAP-TBC_dom"/>
</dbReference>
<dbReference type="Proteomes" id="UP000031512">
    <property type="component" value="Chromosome 3"/>
</dbReference>
<evidence type="ECO:0000313" key="3">
    <source>
        <dbReference type="EMBL" id="AFZ80895.1"/>
    </source>
</evidence>
<reference evidence="3 4" key="1">
    <citation type="journal article" date="2012" name="BMC Genomics">
        <title>Comparative genomic analysis and phylogenetic position of Theileria equi.</title>
        <authorList>
            <person name="Kappmeyer L.S."/>
            <person name="Thiagarajan M."/>
            <person name="Herndon D.R."/>
            <person name="Ramsay J.D."/>
            <person name="Caler E."/>
            <person name="Djikeng A."/>
            <person name="Gillespie J.J."/>
            <person name="Lau A.O."/>
            <person name="Roalson E.H."/>
            <person name="Silva J.C."/>
            <person name="Silva M.G."/>
            <person name="Suarez C.E."/>
            <person name="Ueti M.W."/>
            <person name="Nene V.M."/>
            <person name="Mealey R.H."/>
            <person name="Knowles D.P."/>
            <person name="Brayton K.A."/>
        </authorList>
    </citation>
    <scope>NUCLEOTIDE SEQUENCE [LARGE SCALE GENOMIC DNA]</scope>
    <source>
        <strain evidence="3 4">WA</strain>
    </source>
</reference>
<name>L0AZC4_THEEQ</name>
<dbReference type="Pfam" id="PF00566">
    <property type="entry name" value="RabGAP-TBC"/>
    <property type="match status" value="1"/>
</dbReference>
<feature type="coiled-coil region" evidence="1">
    <location>
        <begin position="283"/>
        <end position="310"/>
    </location>
</feature>
<dbReference type="PANTHER" id="PTHR47219">
    <property type="entry name" value="RAB GTPASE-ACTIVATING PROTEIN 1-LIKE"/>
    <property type="match status" value="1"/>
</dbReference>
<dbReference type="Gene3D" id="1.10.472.80">
    <property type="entry name" value="Ypt/Rab-GAP domain of gyp1p, domain 3"/>
    <property type="match status" value="1"/>
</dbReference>
<dbReference type="RefSeq" id="XP_004830561.1">
    <property type="nucleotide sequence ID" value="XM_004830504.1"/>
</dbReference>